<dbReference type="AlphaFoldDB" id="A0A6A4HCY7"/>
<evidence type="ECO:0000259" key="2">
    <source>
        <dbReference type="Pfam" id="PF20151"/>
    </source>
</evidence>
<dbReference type="InterPro" id="IPR045340">
    <property type="entry name" value="DUF6533"/>
</dbReference>
<evidence type="ECO:0000313" key="3">
    <source>
        <dbReference type="EMBL" id="KAE9396192.1"/>
    </source>
</evidence>
<keyword evidence="4" id="KW-1185">Reference proteome</keyword>
<name>A0A6A4HCY7_9AGAR</name>
<gene>
    <name evidence="3" type="ORF">BT96DRAFT_977584</name>
</gene>
<dbReference type="Pfam" id="PF20151">
    <property type="entry name" value="DUF6533"/>
    <property type="match status" value="1"/>
</dbReference>
<keyword evidence="1" id="KW-1133">Transmembrane helix</keyword>
<accession>A0A6A4HCY7</accession>
<protein>
    <recommendedName>
        <fullName evidence="2">DUF6533 domain-containing protein</fullName>
    </recommendedName>
</protein>
<feature type="transmembrane region" description="Helical" evidence="1">
    <location>
        <begin position="13"/>
        <end position="30"/>
    </location>
</feature>
<organism evidence="3 4">
    <name type="scientific">Gymnopus androsaceus JB14</name>
    <dbReference type="NCBI Taxonomy" id="1447944"/>
    <lineage>
        <taxon>Eukaryota</taxon>
        <taxon>Fungi</taxon>
        <taxon>Dikarya</taxon>
        <taxon>Basidiomycota</taxon>
        <taxon>Agaricomycotina</taxon>
        <taxon>Agaricomycetes</taxon>
        <taxon>Agaricomycetidae</taxon>
        <taxon>Agaricales</taxon>
        <taxon>Marasmiineae</taxon>
        <taxon>Omphalotaceae</taxon>
        <taxon>Gymnopus</taxon>
    </lineage>
</organism>
<evidence type="ECO:0000313" key="4">
    <source>
        <dbReference type="Proteomes" id="UP000799118"/>
    </source>
</evidence>
<sequence>MDDVIALLVDSQILMYIKVAMLALLSYDYFLSLAQEVAFVWSSDWSFVKVLYLVSRYSPFIDTILVVEGRLSADITIASCNSTMTFTTIFAAAGIALSDLILVARTYVVYQRSRKVLIVLVVSWIVLSIVNIATATFWTKSPSEVDPSSIISGIPLCLQRNITSHIGMINYVALLVFETIVAALTLWKVFTQQYFKFGFSWTSETTRNLVLTFYRDGLLFYMFILPITLGNALVLAFAPPELQVLEIPLRVMHSILCCRLVIHIREVAYMDREGCKDGLALQVPSPGDASAEYMTAQGNPSCRGSV</sequence>
<feature type="transmembrane region" description="Helical" evidence="1">
    <location>
        <begin position="116"/>
        <end position="138"/>
    </location>
</feature>
<dbReference type="Proteomes" id="UP000799118">
    <property type="component" value="Unassembled WGS sequence"/>
</dbReference>
<proteinExistence type="predicted"/>
<keyword evidence="1" id="KW-0812">Transmembrane</keyword>
<reference evidence="3" key="1">
    <citation type="journal article" date="2019" name="Environ. Microbiol.">
        <title>Fungal ecological strategies reflected in gene transcription - a case study of two litter decomposers.</title>
        <authorList>
            <person name="Barbi F."/>
            <person name="Kohler A."/>
            <person name="Barry K."/>
            <person name="Baskaran P."/>
            <person name="Daum C."/>
            <person name="Fauchery L."/>
            <person name="Ihrmark K."/>
            <person name="Kuo A."/>
            <person name="LaButti K."/>
            <person name="Lipzen A."/>
            <person name="Morin E."/>
            <person name="Grigoriev I.V."/>
            <person name="Henrissat B."/>
            <person name="Lindahl B."/>
            <person name="Martin F."/>
        </authorList>
    </citation>
    <scope>NUCLEOTIDE SEQUENCE</scope>
    <source>
        <strain evidence="3">JB14</strain>
    </source>
</reference>
<dbReference type="EMBL" id="ML769517">
    <property type="protein sequence ID" value="KAE9396192.1"/>
    <property type="molecule type" value="Genomic_DNA"/>
</dbReference>
<dbReference type="OrthoDB" id="2958007at2759"/>
<evidence type="ECO:0000256" key="1">
    <source>
        <dbReference type="SAM" id="Phobius"/>
    </source>
</evidence>
<feature type="transmembrane region" description="Helical" evidence="1">
    <location>
        <begin position="168"/>
        <end position="187"/>
    </location>
</feature>
<feature type="domain" description="DUF6533" evidence="2">
    <location>
        <begin position="16"/>
        <end position="61"/>
    </location>
</feature>
<feature type="transmembrane region" description="Helical" evidence="1">
    <location>
        <begin position="75"/>
        <end position="104"/>
    </location>
</feature>
<keyword evidence="1" id="KW-0472">Membrane</keyword>
<feature type="transmembrane region" description="Helical" evidence="1">
    <location>
        <begin position="218"/>
        <end position="238"/>
    </location>
</feature>